<comment type="caution">
    <text evidence="2">The sequence shown here is derived from an EMBL/GenBank/DDBJ whole genome shotgun (WGS) entry which is preliminary data.</text>
</comment>
<keyword evidence="3" id="KW-1185">Reference proteome</keyword>
<evidence type="ECO:0000313" key="3">
    <source>
        <dbReference type="Proteomes" id="UP000193247"/>
    </source>
</evidence>
<reference evidence="2 3" key="1">
    <citation type="submission" date="2017-04" db="EMBL/GenBank/DDBJ databases">
        <title>The new phylogeny of genus Mycobacterium.</title>
        <authorList>
            <person name="Tortoli E."/>
            <person name="Trovato A."/>
            <person name="Cirillo D.M."/>
        </authorList>
    </citation>
    <scope>NUCLEOTIDE SEQUENCE [LARGE SCALE GENOMIC DNA]</scope>
    <source>
        <strain evidence="2 3">TBL 1200985</strain>
    </source>
</reference>
<name>A0A1X2LXS6_9MYCO</name>
<dbReference type="AlphaFoldDB" id="A0A1X2LXS6"/>
<gene>
    <name evidence="2" type="ORF">B8W66_05700</name>
</gene>
<accession>A0A1X2LXS6</accession>
<feature type="region of interest" description="Disordered" evidence="1">
    <location>
        <begin position="1"/>
        <end position="27"/>
    </location>
</feature>
<dbReference type="EMBL" id="NCXP01000004">
    <property type="protein sequence ID" value="OSC42027.1"/>
    <property type="molecule type" value="Genomic_DNA"/>
</dbReference>
<organism evidence="2 3">
    <name type="scientific">Mycobacterium decipiens</name>
    <dbReference type="NCBI Taxonomy" id="1430326"/>
    <lineage>
        <taxon>Bacteria</taxon>
        <taxon>Bacillati</taxon>
        <taxon>Actinomycetota</taxon>
        <taxon>Actinomycetes</taxon>
        <taxon>Mycobacteriales</taxon>
        <taxon>Mycobacteriaceae</taxon>
        <taxon>Mycobacterium</taxon>
    </lineage>
</organism>
<dbReference type="Proteomes" id="UP000193247">
    <property type="component" value="Unassembled WGS sequence"/>
</dbReference>
<proteinExistence type="predicted"/>
<sequence length="81" mass="8082">MQTNELPNVSPGDLRVEGVAGTGTRSTSAERSIIAIGYAALHPPIGPIRGGRPRRLIGGYGGGVAAVTDGTKVVAGGLRCG</sequence>
<evidence type="ECO:0000313" key="2">
    <source>
        <dbReference type="EMBL" id="OSC42027.1"/>
    </source>
</evidence>
<evidence type="ECO:0000256" key="1">
    <source>
        <dbReference type="SAM" id="MobiDB-lite"/>
    </source>
</evidence>
<protein>
    <submittedName>
        <fullName evidence="2">Uncharacterized protein</fullName>
    </submittedName>
</protein>